<evidence type="ECO:0000256" key="4">
    <source>
        <dbReference type="ARBA" id="ARBA00022679"/>
    </source>
</evidence>
<protein>
    <recommendedName>
        <fullName evidence="11">Hydroxyethylthiazole kinase</fullName>
        <ecNumber evidence="11">2.7.1.50</ecNumber>
    </recommendedName>
    <alternativeName>
        <fullName evidence="11">4-methyl-5-beta-hydroxyethylthiazole kinase</fullName>
        <shortName evidence="11">TH kinase</shortName>
        <shortName evidence="11">Thz kinase</shortName>
    </alternativeName>
</protein>
<dbReference type="InterPro" id="IPR029056">
    <property type="entry name" value="Ribokinase-like"/>
</dbReference>
<dbReference type="Gene3D" id="3.40.1190.20">
    <property type="match status" value="1"/>
</dbReference>
<dbReference type="EMBL" id="FOLG01000002">
    <property type="protein sequence ID" value="SFC02641.1"/>
    <property type="molecule type" value="Genomic_DNA"/>
</dbReference>
<keyword evidence="6 11" id="KW-0547">Nucleotide-binding</keyword>
<evidence type="ECO:0000256" key="11">
    <source>
        <dbReference type="HAMAP-Rule" id="MF_00228"/>
    </source>
</evidence>
<keyword evidence="4 11" id="KW-0808">Transferase</keyword>
<comment type="cofactor">
    <cofactor evidence="2 11">
        <name>Mg(2+)</name>
        <dbReference type="ChEBI" id="CHEBI:18420"/>
    </cofactor>
</comment>
<evidence type="ECO:0000256" key="5">
    <source>
        <dbReference type="ARBA" id="ARBA00022723"/>
    </source>
</evidence>
<evidence type="ECO:0000256" key="6">
    <source>
        <dbReference type="ARBA" id="ARBA00022741"/>
    </source>
</evidence>
<name>A0A1I1FTL8_9RHOB</name>
<dbReference type="RefSeq" id="WP_093359645.1">
    <property type="nucleotide sequence ID" value="NZ_FOLG01000002.1"/>
</dbReference>
<comment type="pathway">
    <text evidence="3 11">Cofactor biosynthesis; thiamine diphosphate biosynthesis; 4-methyl-5-(2-phosphoethyl)-thiazole from 5-(2-hydroxyethyl)-4-methylthiazole: step 1/1.</text>
</comment>
<organism evidence="12 13">
    <name type="scientific">Tropicimonas isoalkanivorans</name>
    <dbReference type="NCBI Taxonomy" id="441112"/>
    <lineage>
        <taxon>Bacteria</taxon>
        <taxon>Pseudomonadati</taxon>
        <taxon>Pseudomonadota</taxon>
        <taxon>Alphaproteobacteria</taxon>
        <taxon>Rhodobacterales</taxon>
        <taxon>Roseobacteraceae</taxon>
        <taxon>Tropicimonas</taxon>
    </lineage>
</organism>
<dbReference type="GO" id="GO:0009229">
    <property type="term" value="P:thiamine diphosphate biosynthetic process"/>
    <property type="evidence" value="ECO:0007669"/>
    <property type="project" value="UniProtKB-UniRule"/>
</dbReference>
<keyword evidence="8 11" id="KW-0067">ATP-binding</keyword>
<gene>
    <name evidence="11" type="primary">thiM</name>
    <name evidence="12" type="ORF">SAMN04488094_102279</name>
</gene>
<feature type="binding site" evidence="11">
    <location>
        <position position="164"/>
    </location>
    <ligand>
        <name>ATP</name>
        <dbReference type="ChEBI" id="CHEBI:30616"/>
    </ligand>
</feature>
<comment type="similarity">
    <text evidence="11">Belongs to the Thz kinase family.</text>
</comment>
<dbReference type="GO" id="GO:0004417">
    <property type="term" value="F:hydroxyethylthiazole kinase activity"/>
    <property type="evidence" value="ECO:0007669"/>
    <property type="project" value="UniProtKB-UniRule"/>
</dbReference>
<feature type="binding site" evidence="11">
    <location>
        <position position="118"/>
    </location>
    <ligand>
        <name>ATP</name>
        <dbReference type="ChEBI" id="CHEBI:30616"/>
    </ligand>
</feature>
<evidence type="ECO:0000313" key="12">
    <source>
        <dbReference type="EMBL" id="SFC02641.1"/>
    </source>
</evidence>
<dbReference type="STRING" id="441112.SAMN04488094_102279"/>
<dbReference type="EC" id="2.7.1.50" evidence="11"/>
<dbReference type="SUPFAM" id="SSF53613">
    <property type="entry name" value="Ribokinase-like"/>
    <property type="match status" value="1"/>
</dbReference>
<dbReference type="NCBIfam" id="NF006830">
    <property type="entry name" value="PRK09355.1"/>
    <property type="match status" value="1"/>
</dbReference>
<dbReference type="CDD" id="cd01170">
    <property type="entry name" value="THZ_kinase"/>
    <property type="match status" value="1"/>
</dbReference>
<keyword evidence="13" id="KW-1185">Reference proteome</keyword>
<keyword evidence="7 11" id="KW-0418">Kinase</keyword>
<dbReference type="GO" id="GO:0000287">
    <property type="term" value="F:magnesium ion binding"/>
    <property type="evidence" value="ECO:0007669"/>
    <property type="project" value="UniProtKB-UniRule"/>
</dbReference>
<dbReference type="Pfam" id="PF02110">
    <property type="entry name" value="HK"/>
    <property type="match status" value="1"/>
</dbReference>
<keyword evidence="9 11" id="KW-0460">Magnesium</keyword>
<evidence type="ECO:0000256" key="8">
    <source>
        <dbReference type="ARBA" id="ARBA00022840"/>
    </source>
</evidence>
<dbReference type="GO" id="GO:0009228">
    <property type="term" value="P:thiamine biosynthetic process"/>
    <property type="evidence" value="ECO:0007669"/>
    <property type="project" value="UniProtKB-KW"/>
</dbReference>
<feature type="binding site" evidence="11">
    <location>
        <position position="43"/>
    </location>
    <ligand>
        <name>substrate</name>
    </ligand>
</feature>
<reference evidence="12 13" key="1">
    <citation type="submission" date="2016-10" db="EMBL/GenBank/DDBJ databases">
        <authorList>
            <person name="de Groot N.N."/>
        </authorList>
    </citation>
    <scope>NUCLEOTIDE SEQUENCE [LARGE SCALE GENOMIC DNA]</scope>
    <source>
        <strain evidence="12 13">DSM 19548</strain>
    </source>
</reference>
<dbReference type="PIRSF" id="PIRSF000513">
    <property type="entry name" value="Thz_kinase"/>
    <property type="match status" value="1"/>
</dbReference>
<comment type="catalytic activity">
    <reaction evidence="1 11">
        <text>5-(2-hydroxyethyl)-4-methylthiazole + ATP = 4-methyl-5-(2-phosphooxyethyl)-thiazole + ADP + H(+)</text>
        <dbReference type="Rhea" id="RHEA:24212"/>
        <dbReference type="ChEBI" id="CHEBI:15378"/>
        <dbReference type="ChEBI" id="CHEBI:17957"/>
        <dbReference type="ChEBI" id="CHEBI:30616"/>
        <dbReference type="ChEBI" id="CHEBI:58296"/>
        <dbReference type="ChEBI" id="CHEBI:456216"/>
        <dbReference type="EC" id="2.7.1.50"/>
    </reaction>
</comment>
<dbReference type="GO" id="GO:0005524">
    <property type="term" value="F:ATP binding"/>
    <property type="evidence" value="ECO:0007669"/>
    <property type="project" value="UniProtKB-UniRule"/>
</dbReference>
<sequence length="262" mass="26117">MTAPSQSLASMREAAPLVQCITNYVAMNFAANTLLAAGAAPAMVHDVEEAGEFAAIAGALTINIGTLSPRWVAGMIEASSVAAKTGKPWVLDPVACFATGLRREATSRLMQKSPTIVRGNASEILAIGGQDSSGKGVDAGDSVTAAEAAARDVAQRAGSVVAVTGEVDFVTDGSRAVRISGGSPLMPKVTASGCALTCLVGAYAAAVEDPFDATVGALAHFAAAGAEAAKVAQGPGSFLPAFLDAVAAVTPETIGDDRVQAA</sequence>
<proteinExistence type="inferred from homology"/>
<dbReference type="OrthoDB" id="8909021at2"/>
<dbReference type="PRINTS" id="PR01099">
    <property type="entry name" value="HYETHTZKNASE"/>
</dbReference>
<accession>A0A1I1FTL8</accession>
<feature type="binding site" evidence="11">
    <location>
        <position position="191"/>
    </location>
    <ligand>
        <name>substrate</name>
    </ligand>
</feature>
<dbReference type="UniPathway" id="UPA00060">
    <property type="reaction ID" value="UER00139"/>
</dbReference>
<evidence type="ECO:0000256" key="7">
    <source>
        <dbReference type="ARBA" id="ARBA00022777"/>
    </source>
</evidence>
<evidence type="ECO:0000256" key="9">
    <source>
        <dbReference type="ARBA" id="ARBA00022842"/>
    </source>
</evidence>
<dbReference type="HAMAP" id="MF_00228">
    <property type="entry name" value="Thz_kinase"/>
    <property type="match status" value="1"/>
</dbReference>
<evidence type="ECO:0000256" key="1">
    <source>
        <dbReference type="ARBA" id="ARBA00001771"/>
    </source>
</evidence>
<dbReference type="Proteomes" id="UP000198728">
    <property type="component" value="Unassembled WGS sequence"/>
</dbReference>
<dbReference type="InterPro" id="IPR000417">
    <property type="entry name" value="Hyethyz_kinase"/>
</dbReference>
<dbReference type="AlphaFoldDB" id="A0A1I1FTL8"/>
<evidence type="ECO:0000313" key="13">
    <source>
        <dbReference type="Proteomes" id="UP000198728"/>
    </source>
</evidence>
<evidence type="ECO:0000256" key="3">
    <source>
        <dbReference type="ARBA" id="ARBA00004868"/>
    </source>
</evidence>
<comment type="function">
    <text evidence="11">Catalyzes the phosphorylation of the hydroxyl group of 4-methyl-5-beta-hydroxyethylthiazole (THZ).</text>
</comment>
<evidence type="ECO:0000256" key="2">
    <source>
        <dbReference type="ARBA" id="ARBA00001946"/>
    </source>
</evidence>
<keyword evidence="10 11" id="KW-0784">Thiamine biosynthesis</keyword>
<evidence type="ECO:0000256" key="10">
    <source>
        <dbReference type="ARBA" id="ARBA00022977"/>
    </source>
</evidence>
<dbReference type="NCBIfam" id="TIGR00694">
    <property type="entry name" value="thiM"/>
    <property type="match status" value="1"/>
</dbReference>
<keyword evidence="5 11" id="KW-0479">Metal-binding</keyword>